<dbReference type="Gene3D" id="2.120.10.30">
    <property type="entry name" value="TolB, C-terminal domain"/>
    <property type="match status" value="2"/>
</dbReference>
<keyword evidence="10" id="KW-0175">Coiled coil</keyword>
<dbReference type="InterPro" id="IPR017907">
    <property type="entry name" value="Znf_RING_CS"/>
</dbReference>
<dbReference type="SMART" id="SM00502">
    <property type="entry name" value="BBC"/>
    <property type="match status" value="1"/>
</dbReference>
<reference evidence="14 15" key="1">
    <citation type="submission" date="2022-05" db="EMBL/GenBank/DDBJ databases">
        <authorList>
            <consortium name="Genoscope - CEA"/>
            <person name="William W."/>
        </authorList>
    </citation>
    <scope>NUCLEOTIDE SEQUENCE [LARGE SCALE GENOMIC DNA]</scope>
</reference>
<dbReference type="InterPro" id="IPR011042">
    <property type="entry name" value="6-blade_b-propeller_TolB-like"/>
</dbReference>
<dbReference type="CDD" id="cd16579">
    <property type="entry name" value="RING-HC_PML_C-V"/>
    <property type="match status" value="1"/>
</dbReference>
<dbReference type="PROSITE" id="PS50089">
    <property type="entry name" value="ZF_RING_2"/>
    <property type="match status" value="1"/>
</dbReference>
<dbReference type="Gene3D" id="3.30.160.60">
    <property type="entry name" value="Classic Zinc Finger"/>
    <property type="match status" value="1"/>
</dbReference>
<dbReference type="PANTHER" id="PTHR34438:SF1">
    <property type="entry name" value="CHROMOSOME 2 OPEN READING FRAME 81"/>
    <property type="match status" value="1"/>
</dbReference>
<dbReference type="InterPro" id="IPR013083">
    <property type="entry name" value="Znf_RING/FYVE/PHD"/>
</dbReference>
<evidence type="ECO:0000256" key="7">
    <source>
        <dbReference type="PROSITE-ProRule" id="PRU00024"/>
    </source>
</evidence>
<feature type="repeat" description="NHL" evidence="9">
    <location>
        <begin position="1057"/>
        <end position="1100"/>
    </location>
</feature>
<feature type="domain" description="B box-type" evidence="13">
    <location>
        <begin position="629"/>
        <end position="670"/>
    </location>
</feature>
<accession>A0ABN8RSC3</accession>
<feature type="repeat" description="NHL" evidence="9">
    <location>
        <begin position="1146"/>
        <end position="1189"/>
    </location>
</feature>
<name>A0ABN8RSC3_9CNID</name>
<feature type="domain" description="B box-type" evidence="13">
    <location>
        <begin position="567"/>
        <end position="615"/>
    </location>
</feature>
<feature type="compositionally biased region" description="Basic and acidic residues" evidence="11">
    <location>
        <begin position="1"/>
        <end position="11"/>
    </location>
</feature>
<protein>
    <submittedName>
        <fullName evidence="14">Uncharacterized protein</fullName>
    </submittedName>
</protein>
<feature type="repeat" description="Filamin" evidence="8">
    <location>
        <begin position="904"/>
        <end position="953"/>
    </location>
</feature>
<keyword evidence="3" id="KW-0677">Repeat</keyword>
<keyword evidence="2" id="KW-0479">Metal-binding</keyword>
<dbReference type="PROSITE" id="PS51125">
    <property type="entry name" value="NHL"/>
    <property type="match status" value="5"/>
</dbReference>
<feature type="region of interest" description="Disordered" evidence="11">
    <location>
        <begin position="388"/>
        <end position="407"/>
    </location>
</feature>
<dbReference type="Gene3D" id="2.60.40.10">
    <property type="entry name" value="Immunoglobulins"/>
    <property type="match status" value="1"/>
</dbReference>
<evidence type="ECO:0000313" key="14">
    <source>
        <dbReference type="EMBL" id="CAH3180949.1"/>
    </source>
</evidence>
<evidence type="ECO:0000256" key="10">
    <source>
        <dbReference type="SAM" id="Coils"/>
    </source>
</evidence>
<dbReference type="EMBL" id="CALNXI010001988">
    <property type="protein sequence ID" value="CAH3180949.1"/>
    <property type="molecule type" value="Genomic_DNA"/>
</dbReference>
<evidence type="ECO:0000256" key="11">
    <source>
        <dbReference type="SAM" id="MobiDB-lite"/>
    </source>
</evidence>
<sequence length="1238" mass="138550">MSNKSRQDKTKTPAQATAPPPASNDIIPGRFTEAEWHHMVEQEDGEEFVVEIVNEIVESTMKVLHDQYIVSQTLPYTIQETKNLLLQIIEWQFLACDTGENNPACDSTWLEEEEPVTAVTDSWAQGSVPIMLRPSSASSTSSVQSDRESSVVEERPGQIHCITLRVSQTSKEFWVFLFCQPLSRPLREQIITCDWCISIHFIQNKKRTSVPFKPHKGKLPSFSGVDLTPLTDDYVLKKQEEQEDEARHYHSDTNGLKMLSSSTSILKSSRLERFQWSSVNSSTPGSWSTSYFSSSSQAQYGRPPGIKDVLYDDRGNVVAVMKISPEKLPSHRVRTKFAVVDDDSDGQAGRTRVRAKKLGPSSQKADHGKEWKASKSEIRRQNFDTSTVNNNSYQIEGTGQITPLPPPLVDTMDISAGVLVREGKIIRRGPRQKNTMYSIKTAPKKVLLSSLHILMRELSNDDGSENLAKKIIMMEKQRTKVKFADEMPNWADLQCPSCQKRFVSPLLLPCLHTLCKKCIDAEKISPRNGKLPRCPICPQPLDLRKEFPANFVASNLVNLAAVHENSSLVFVCDSCETEGEKVTTRCNRCHLFLCEFCSTAHRRMSATKSHQLQPVDELRGVLYKGYHNSRTSFCLEHLSEKLCFYCQSCDRAICHQCTLTSHERHEYRDVDKVAKTFKVNMVNLAEQIKGKRAQLKEQLNLLEEDISKLENHKSSIRARIEEYFQRLIEELKNRMNELVNEAELLCKTKLDLLFSKQEKLHQNLRHANSCCAFTEGAVKQGSELEILSIGQVVIKRLISLVEEIEESIKTDSTDEEFNSIQFVGESEKIINDISHLGHVKEQSSSTPCEPTLCTLSAAKQHQHIITGEVNRMSLTAVSVHGKRQQRGGDKVKLSFSLAGSRVTPDNAGFKYGCQDNKDGTYDLAYVITKPDTYWLHVSINGGPVADSPVTVTVRPRDWIGSHLILRSEDCGGFSHPYSVLVDSHDHVLVADSHNHRIKILSLKGEILKTFGSQGTIEGQFNFPYCLALTLSRRGNLIVVSDGQNHRIQIVTPSGKLAKVFGGFGDDVGRLNHPHGVAIDTDDRIYVADSGNSRIQIFSPEGIPVGMIVSKGMACPWGVTICRTGRIAVTDYNNHRVYVFNKDGSLGFHFGSRGNEDGLLNNPAGITVDDQGQFVIADRSNHRVQIFQQNGTFVTKFGGKGQGDGLMRFPAGVAVDKRGHLYVADTFNDRIQVFSLAAV</sequence>
<keyword evidence="5" id="KW-0833">Ubl conjugation pathway</keyword>
<dbReference type="InterPro" id="IPR001258">
    <property type="entry name" value="NHL_repeat"/>
</dbReference>
<keyword evidence="15" id="KW-1185">Reference proteome</keyword>
<dbReference type="InterPro" id="IPR027370">
    <property type="entry name" value="Znf-RING_euk"/>
</dbReference>
<proteinExistence type="predicted"/>
<dbReference type="InterPro" id="IPR001841">
    <property type="entry name" value="Znf_RING"/>
</dbReference>
<evidence type="ECO:0000259" key="12">
    <source>
        <dbReference type="PROSITE" id="PS50089"/>
    </source>
</evidence>
<dbReference type="SMART" id="SM00336">
    <property type="entry name" value="BBOX"/>
    <property type="match status" value="2"/>
</dbReference>
<dbReference type="Pfam" id="PF01436">
    <property type="entry name" value="NHL"/>
    <property type="match status" value="5"/>
</dbReference>
<evidence type="ECO:0000256" key="1">
    <source>
        <dbReference type="ARBA" id="ARBA00022553"/>
    </source>
</evidence>
<evidence type="ECO:0000256" key="6">
    <source>
        <dbReference type="ARBA" id="ARBA00022833"/>
    </source>
</evidence>
<evidence type="ECO:0000256" key="8">
    <source>
        <dbReference type="PROSITE-ProRule" id="PRU00087"/>
    </source>
</evidence>
<dbReference type="Pfam" id="PF13445">
    <property type="entry name" value="zf-RING_UBOX"/>
    <property type="match status" value="1"/>
</dbReference>
<feature type="repeat" description="NHL" evidence="9">
    <location>
        <begin position="1193"/>
        <end position="1236"/>
    </location>
</feature>
<dbReference type="InterPro" id="IPR028042">
    <property type="entry name" value="DUF4639"/>
</dbReference>
<dbReference type="SUPFAM" id="SSF81296">
    <property type="entry name" value="E set domains"/>
    <property type="match status" value="1"/>
</dbReference>
<dbReference type="Gene3D" id="3.30.40.10">
    <property type="entry name" value="Zinc/RING finger domain, C3HC4 (zinc finger)"/>
    <property type="match status" value="1"/>
</dbReference>
<feature type="domain" description="RING-type" evidence="12">
    <location>
        <begin position="495"/>
        <end position="537"/>
    </location>
</feature>
<dbReference type="PROSITE" id="PS00518">
    <property type="entry name" value="ZF_RING_1"/>
    <property type="match status" value="1"/>
</dbReference>
<dbReference type="SUPFAM" id="SSF57850">
    <property type="entry name" value="RING/U-box"/>
    <property type="match status" value="1"/>
</dbReference>
<dbReference type="Pfam" id="PF00630">
    <property type="entry name" value="Filamin"/>
    <property type="match status" value="1"/>
</dbReference>
<evidence type="ECO:0000256" key="5">
    <source>
        <dbReference type="ARBA" id="ARBA00022786"/>
    </source>
</evidence>
<organism evidence="14 15">
    <name type="scientific">Porites evermanni</name>
    <dbReference type="NCBI Taxonomy" id="104178"/>
    <lineage>
        <taxon>Eukaryota</taxon>
        <taxon>Metazoa</taxon>
        <taxon>Cnidaria</taxon>
        <taxon>Anthozoa</taxon>
        <taxon>Hexacorallia</taxon>
        <taxon>Scleractinia</taxon>
        <taxon>Fungiina</taxon>
        <taxon>Poritidae</taxon>
        <taxon>Porites</taxon>
    </lineage>
</organism>
<feature type="region of interest" description="Disordered" evidence="11">
    <location>
        <begin position="1"/>
        <end position="26"/>
    </location>
</feature>
<dbReference type="Pfam" id="PF00643">
    <property type="entry name" value="zf-B_box"/>
    <property type="match status" value="1"/>
</dbReference>
<gene>
    <name evidence="14" type="ORF">PEVE_00013204</name>
</gene>
<dbReference type="PROSITE" id="PS50194">
    <property type="entry name" value="FILAMIN_REPEAT"/>
    <property type="match status" value="1"/>
</dbReference>
<dbReference type="CDD" id="cd19809">
    <property type="entry name" value="Bbox1_TRIM45_C-X"/>
    <property type="match status" value="1"/>
</dbReference>
<dbReference type="InterPro" id="IPR013783">
    <property type="entry name" value="Ig-like_fold"/>
</dbReference>
<dbReference type="Pfam" id="PF15479">
    <property type="entry name" value="DUF4639"/>
    <property type="match status" value="1"/>
</dbReference>
<feature type="coiled-coil region" evidence="10">
    <location>
        <begin position="685"/>
        <end position="748"/>
    </location>
</feature>
<dbReference type="InterPro" id="IPR017868">
    <property type="entry name" value="Filamin/ABP280_repeat-like"/>
</dbReference>
<feature type="compositionally biased region" description="Polar residues" evidence="11">
    <location>
        <begin position="388"/>
        <end position="401"/>
    </location>
</feature>
<keyword evidence="1" id="KW-0597">Phosphoprotein</keyword>
<keyword evidence="4 7" id="KW-0863">Zinc-finger</keyword>
<evidence type="ECO:0000313" key="15">
    <source>
        <dbReference type="Proteomes" id="UP001159427"/>
    </source>
</evidence>
<evidence type="ECO:0000259" key="13">
    <source>
        <dbReference type="PROSITE" id="PS50119"/>
    </source>
</evidence>
<dbReference type="CDD" id="cd05819">
    <property type="entry name" value="NHL"/>
    <property type="match status" value="1"/>
</dbReference>
<dbReference type="PANTHER" id="PTHR34438">
    <property type="entry name" value="SI:DKEY-97L20.6"/>
    <property type="match status" value="1"/>
</dbReference>
<dbReference type="InterPro" id="IPR003649">
    <property type="entry name" value="Bbox_C"/>
</dbReference>
<feature type="repeat" description="NHL" evidence="9">
    <location>
        <begin position="962"/>
        <end position="1003"/>
    </location>
</feature>
<dbReference type="SMART" id="SM00184">
    <property type="entry name" value="RING"/>
    <property type="match status" value="1"/>
</dbReference>
<feature type="region of interest" description="Disordered" evidence="11">
    <location>
        <begin position="343"/>
        <end position="369"/>
    </location>
</feature>
<dbReference type="SUPFAM" id="SSF57845">
    <property type="entry name" value="B-box zinc-binding domain"/>
    <property type="match status" value="1"/>
</dbReference>
<comment type="caution">
    <text evidence="14">The sequence shown here is derived from an EMBL/GenBank/DDBJ whole genome shotgun (WGS) entry which is preliminary data.</text>
</comment>
<keyword evidence="6" id="KW-0862">Zinc</keyword>
<evidence type="ECO:0000256" key="9">
    <source>
        <dbReference type="PROSITE-ProRule" id="PRU00504"/>
    </source>
</evidence>
<dbReference type="InterPro" id="IPR014756">
    <property type="entry name" value="Ig_E-set"/>
</dbReference>
<dbReference type="Proteomes" id="UP001159427">
    <property type="component" value="Unassembled WGS sequence"/>
</dbReference>
<dbReference type="PROSITE" id="PS50119">
    <property type="entry name" value="ZF_BBOX"/>
    <property type="match status" value="2"/>
</dbReference>
<evidence type="ECO:0000256" key="4">
    <source>
        <dbReference type="ARBA" id="ARBA00022771"/>
    </source>
</evidence>
<evidence type="ECO:0000256" key="3">
    <source>
        <dbReference type="ARBA" id="ARBA00022737"/>
    </source>
</evidence>
<dbReference type="SUPFAM" id="SSF101898">
    <property type="entry name" value="NHL repeat"/>
    <property type="match status" value="1"/>
</dbReference>
<feature type="repeat" description="NHL" evidence="9">
    <location>
        <begin position="1114"/>
        <end position="1142"/>
    </location>
</feature>
<evidence type="ECO:0000256" key="2">
    <source>
        <dbReference type="ARBA" id="ARBA00022723"/>
    </source>
</evidence>
<dbReference type="InterPro" id="IPR000315">
    <property type="entry name" value="Znf_B-box"/>
</dbReference>